<dbReference type="AlphaFoldDB" id="A0A2H5XEB2"/>
<dbReference type="EMBL" id="BEHT01000028">
    <property type="protein sequence ID" value="GBC99477.1"/>
    <property type="molecule type" value="Genomic_DNA"/>
</dbReference>
<name>A0A2H5XEB2_9BACT</name>
<reference evidence="3" key="1">
    <citation type="submission" date="2017-09" db="EMBL/GenBank/DDBJ databases">
        <title>Metaegenomics of thermophilic ammonia-oxidizing enrichment culture.</title>
        <authorList>
            <person name="Kato S."/>
            <person name="Suzuki K."/>
        </authorList>
    </citation>
    <scope>NUCLEOTIDE SEQUENCE [LARGE SCALE GENOMIC DNA]</scope>
</reference>
<proteinExistence type="predicted"/>
<protein>
    <recommendedName>
        <fullName evidence="4">DUF2079 domain-containing protein</fullName>
    </recommendedName>
</protein>
<sequence length="202" mass="22992">MVGISLRRFYLLGAQAFDLGIFQQGVWLLANGYTPFVTVRGWHLFADHFSPILFVFVPFYRIWAHPFWLFLAQTIALALGTIPVYRLAFRHTGNQRYAILLALAYLFHPAACTMLFFDFHPILLSIPFILWAIDALDEGRPIPFAFACFFALLCREDVAVSVFCLSLYALLVRRKVWGGAMVVVSVLWFLLATKAMAFLSGK</sequence>
<comment type="caution">
    <text evidence="2">The sequence shown here is derived from an EMBL/GenBank/DDBJ whole genome shotgun (WGS) entry which is preliminary data.</text>
</comment>
<keyword evidence="1" id="KW-1133">Transmembrane helix</keyword>
<evidence type="ECO:0000256" key="1">
    <source>
        <dbReference type="SAM" id="Phobius"/>
    </source>
</evidence>
<feature type="transmembrane region" description="Helical" evidence="1">
    <location>
        <begin position="67"/>
        <end position="85"/>
    </location>
</feature>
<keyword evidence="1" id="KW-0472">Membrane</keyword>
<feature type="transmembrane region" description="Helical" evidence="1">
    <location>
        <begin position="97"/>
        <end position="130"/>
    </location>
</feature>
<organism evidence="2 3">
    <name type="scientific">Candidatus Fervidibacter japonicus</name>
    <dbReference type="NCBI Taxonomy" id="2035412"/>
    <lineage>
        <taxon>Bacteria</taxon>
        <taxon>Candidatus Fervidibacterota</taxon>
        <taxon>Candidatus Fervidibacter</taxon>
    </lineage>
</organism>
<dbReference type="InterPro" id="IPR018650">
    <property type="entry name" value="STSV1_Orf64"/>
</dbReference>
<dbReference type="Pfam" id="PF09852">
    <property type="entry name" value="DUF2079"/>
    <property type="match status" value="1"/>
</dbReference>
<accession>A0A2H5XEB2</accession>
<dbReference type="Proteomes" id="UP000236173">
    <property type="component" value="Unassembled WGS sequence"/>
</dbReference>
<evidence type="ECO:0008006" key="4">
    <source>
        <dbReference type="Google" id="ProtNLM"/>
    </source>
</evidence>
<gene>
    <name evidence="2" type="ORF">HRbin17_02002</name>
</gene>
<feature type="transmembrane region" description="Helical" evidence="1">
    <location>
        <begin position="176"/>
        <end position="199"/>
    </location>
</feature>
<keyword evidence="1" id="KW-0812">Transmembrane</keyword>
<evidence type="ECO:0000313" key="3">
    <source>
        <dbReference type="Proteomes" id="UP000236173"/>
    </source>
</evidence>
<evidence type="ECO:0000313" key="2">
    <source>
        <dbReference type="EMBL" id="GBC99477.1"/>
    </source>
</evidence>
<feature type="transmembrane region" description="Helical" evidence="1">
    <location>
        <begin position="142"/>
        <end position="170"/>
    </location>
</feature>
<feature type="transmembrane region" description="Helical" evidence="1">
    <location>
        <begin position="42"/>
        <end position="60"/>
    </location>
</feature>